<accession>A0A1I0C5V9</accession>
<evidence type="ECO:0000313" key="2">
    <source>
        <dbReference type="Proteomes" id="UP000199568"/>
    </source>
</evidence>
<organism evidence="1 2">
    <name type="scientific">Natronincola peptidivorans</name>
    <dbReference type="NCBI Taxonomy" id="426128"/>
    <lineage>
        <taxon>Bacteria</taxon>
        <taxon>Bacillati</taxon>
        <taxon>Bacillota</taxon>
        <taxon>Clostridia</taxon>
        <taxon>Peptostreptococcales</taxon>
        <taxon>Natronincolaceae</taxon>
        <taxon>Natronincola</taxon>
    </lineage>
</organism>
<dbReference type="Proteomes" id="UP000199568">
    <property type="component" value="Unassembled WGS sequence"/>
</dbReference>
<keyword evidence="2" id="KW-1185">Reference proteome</keyword>
<proteinExistence type="predicted"/>
<sequence length="99" mass="11346">MKQSFSFSIGKRVRLKLFTENIRKLNDDELPSTTDPGSNALPYIEDYLSAELVDDTGSIQVIIPNLSLNKEELNQLRNHYGYYFSKENVCIIDLSITNE</sequence>
<dbReference type="EMBL" id="FOHU01000005">
    <property type="protein sequence ID" value="SET14856.1"/>
    <property type="molecule type" value="Genomic_DNA"/>
</dbReference>
<gene>
    <name evidence="1" type="ORF">SAMN05660297_01496</name>
</gene>
<protein>
    <submittedName>
        <fullName evidence="1">Uncharacterized protein</fullName>
    </submittedName>
</protein>
<dbReference type="RefSeq" id="WP_090441656.1">
    <property type="nucleotide sequence ID" value="NZ_FOHU01000005.1"/>
</dbReference>
<name>A0A1I0C5V9_9FIRM</name>
<dbReference type="AlphaFoldDB" id="A0A1I0C5V9"/>
<reference evidence="1 2" key="1">
    <citation type="submission" date="2016-10" db="EMBL/GenBank/DDBJ databases">
        <authorList>
            <person name="de Groot N.N."/>
        </authorList>
    </citation>
    <scope>NUCLEOTIDE SEQUENCE [LARGE SCALE GENOMIC DNA]</scope>
    <source>
        <strain evidence="1 2">DSM 18979</strain>
    </source>
</reference>
<evidence type="ECO:0000313" key="1">
    <source>
        <dbReference type="EMBL" id="SET14856.1"/>
    </source>
</evidence>